<dbReference type="RefSeq" id="WP_004407898.1">
    <property type="nucleotide sequence ID" value="NZ_LGAR01000173.1"/>
</dbReference>
<proteinExistence type="predicted"/>
<protein>
    <submittedName>
        <fullName evidence="1">WavE lipopolysaccharide synthesi</fullName>
    </submittedName>
</protein>
<evidence type="ECO:0000313" key="1">
    <source>
        <dbReference type="EMBL" id="KPW11617.1"/>
    </source>
</evidence>
<dbReference type="EMBL" id="LJPM01000521">
    <property type="protein sequence ID" value="KPW11617.1"/>
    <property type="molecule type" value="Genomic_DNA"/>
</dbReference>
<gene>
    <name evidence="1" type="ORF">ALO91_02673</name>
</gene>
<name>A0A0L8IJB8_PSESX</name>
<accession>A0A0L8IJB8</accession>
<comment type="caution">
    <text evidence="1">The sequence shown here is derived from an EMBL/GenBank/DDBJ whole genome shotgun (WGS) entry which is preliminary data.</text>
</comment>
<sequence length="347" mass="39647">MPHLVAVDSRKISVVIQGPLYRNLSSKRNIFACIASIRTHLPDAEIIVSTWRHEDTSGVKADQIVMSDDPGAFVDDAGNQININRMLRSTLCGIQSASRPYVMKMRADHNLTSAALAVIGQSDDTEPGETQLFDTPITTTTLYIRDPERLPMLFHISDLVQFGTRDAMLAMWEQPLFERDALFNDRPSRNPFGNFIGYTSARLVSEQALMLGVMHRKGIDARLARPCEVGLSNLKLWDNILRRNFRVINHSEAGVDFPERFLISRRVLTTLYRASAIEQLQRLDPQGYRLRIARIWLNQYLLTCLRPGWWVSFATIVLFSTSPTLAKRIRSYWRTLRKVAHAESYRV</sequence>
<reference evidence="1 2" key="1">
    <citation type="submission" date="2015-09" db="EMBL/GenBank/DDBJ databases">
        <title>Genome announcement of multiple Pseudomonas syringae strains.</title>
        <authorList>
            <person name="Thakur S."/>
            <person name="Wang P.W."/>
            <person name="Gong Y."/>
            <person name="Weir B.S."/>
            <person name="Guttman D.S."/>
        </authorList>
    </citation>
    <scope>NUCLEOTIDE SEQUENCE [LARGE SCALE GENOMIC DNA]</scope>
    <source>
        <strain evidence="1 2">ICMP2802</strain>
    </source>
</reference>
<dbReference type="AlphaFoldDB" id="A0A0L8IJB8"/>
<evidence type="ECO:0000313" key="2">
    <source>
        <dbReference type="Proteomes" id="UP000050297"/>
    </source>
</evidence>
<organism evidence="1 2">
    <name type="scientific">Pseudomonas syringae pv. aceris</name>
    <dbReference type="NCBI Taxonomy" id="199198"/>
    <lineage>
        <taxon>Bacteria</taxon>
        <taxon>Pseudomonadati</taxon>
        <taxon>Pseudomonadota</taxon>
        <taxon>Gammaproteobacteria</taxon>
        <taxon>Pseudomonadales</taxon>
        <taxon>Pseudomonadaceae</taxon>
        <taxon>Pseudomonas</taxon>
        <taxon>Pseudomonas syringae</taxon>
    </lineage>
</organism>
<dbReference type="Proteomes" id="UP000050297">
    <property type="component" value="Unassembled WGS sequence"/>
</dbReference>
<dbReference type="InterPro" id="IPR011122">
    <property type="entry name" value="WavE"/>
</dbReference>
<dbReference type="PATRIC" id="fig|199198.4.peg.1418"/>
<dbReference type="Pfam" id="PF07507">
    <property type="entry name" value="WavE"/>
    <property type="match status" value="1"/>
</dbReference>